<feature type="domain" description="UGSC-like" evidence="1">
    <location>
        <begin position="9"/>
        <end position="99"/>
    </location>
</feature>
<dbReference type="InterPro" id="IPR057767">
    <property type="entry name" value="UGSC-like_dom"/>
</dbReference>
<evidence type="ECO:0000259" key="1">
    <source>
        <dbReference type="Pfam" id="PF24696"/>
    </source>
</evidence>
<organism evidence="2">
    <name type="scientific">marine metagenome</name>
    <dbReference type="NCBI Taxonomy" id="408172"/>
    <lineage>
        <taxon>unclassified sequences</taxon>
        <taxon>metagenomes</taxon>
        <taxon>ecological metagenomes</taxon>
    </lineage>
</organism>
<evidence type="ECO:0000313" key="2">
    <source>
        <dbReference type="EMBL" id="SVA16354.1"/>
    </source>
</evidence>
<proteinExistence type="predicted"/>
<sequence>MAKATGTIEILDPTAEDVPEELGLSDSLPDLRGKVVGLLENRKYHADAFLVELKEILLKDYGAAKVVYATKFTYSAPCSDETIQSLSDDCDVVIHAIAD</sequence>
<accession>A0A381TKP9</accession>
<dbReference type="Pfam" id="PF24696">
    <property type="entry name" value="UGSC"/>
    <property type="match status" value="1"/>
</dbReference>
<protein>
    <recommendedName>
        <fullName evidence="1">UGSC-like domain-containing protein</fullName>
    </recommendedName>
</protein>
<gene>
    <name evidence="2" type="ORF">METZ01_LOCUS69208</name>
</gene>
<reference evidence="2" key="1">
    <citation type="submission" date="2018-05" db="EMBL/GenBank/DDBJ databases">
        <authorList>
            <person name="Lanie J.A."/>
            <person name="Ng W.-L."/>
            <person name="Kazmierczak K.M."/>
            <person name="Andrzejewski T.M."/>
            <person name="Davidsen T.M."/>
            <person name="Wayne K.J."/>
            <person name="Tettelin H."/>
            <person name="Glass J.I."/>
            <person name="Rusch D."/>
            <person name="Podicherti R."/>
            <person name="Tsui H.-C.T."/>
            <person name="Winkler M.E."/>
        </authorList>
    </citation>
    <scope>NUCLEOTIDE SEQUENCE</scope>
</reference>
<name>A0A381TKP9_9ZZZZ</name>
<dbReference type="EMBL" id="UINC01004718">
    <property type="protein sequence ID" value="SVA16354.1"/>
    <property type="molecule type" value="Genomic_DNA"/>
</dbReference>
<dbReference type="AlphaFoldDB" id="A0A381TKP9"/>